<keyword evidence="8" id="KW-0067">ATP-binding</keyword>
<dbReference type="InterPro" id="IPR036641">
    <property type="entry name" value="HPT_dom_sf"/>
</dbReference>
<evidence type="ECO:0000256" key="10">
    <source>
        <dbReference type="ARBA" id="ARBA00023012"/>
    </source>
</evidence>
<dbReference type="Pfam" id="PF02518">
    <property type="entry name" value="HATPase_c"/>
    <property type="match status" value="1"/>
</dbReference>
<dbReference type="InterPro" id="IPR036890">
    <property type="entry name" value="HATPase_C_sf"/>
</dbReference>
<dbReference type="SMART" id="SM00388">
    <property type="entry name" value="HisKA"/>
    <property type="match status" value="1"/>
</dbReference>
<dbReference type="InterPro" id="IPR003594">
    <property type="entry name" value="HATPase_dom"/>
</dbReference>
<evidence type="ECO:0000256" key="13">
    <source>
        <dbReference type="PROSITE-ProRule" id="PRU00169"/>
    </source>
</evidence>
<keyword evidence="11" id="KW-0472">Membrane</keyword>
<feature type="modified residue" description="Phosphohistidine" evidence="12">
    <location>
        <position position="851"/>
    </location>
</feature>
<feature type="domain" description="Histidine kinase" evidence="15">
    <location>
        <begin position="278"/>
        <end position="500"/>
    </location>
</feature>
<dbReference type="Gene3D" id="3.30.450.20">
    <property type="entry name" value="PAS domain"/>
    <property type="match status" value="1"/>
</dbReference>
<keyword evidence="5 13" id="KW-0597">Phosphoprotein</keyword>
<reference evidence="19 20" key="1">
    <citation type="submission" date="2022-04" db="EMBL/GenBank/DDBJ databases">
        <title>The arsenic-methylating capacity of Chitinophaga filiformis YT5 during chitin decomposition.</title>
        <authorList>
            <person name="Chen G."/>
            <person name="Liang Y."/>
        </authorList>
    </citation>
    <scope>NUCLEOTIDE SEQUENCE [LARGE SCALE GENOMIC DNA]</scope>
    <source>
        <strain evidence="19 20">YT5</strain>
    </source>
</reference>
<evidence type="ECO:0000256" key="3">
    <source>
        <dbReference type="ARBA" id="ARBA00012438"/>
    </source>
</evidence>
<proteinExistence type="predicted"/>
<dbReference type="Gene3D" id="3.30.565.10">
    <property type="entry name" value="Histidine kinase-like ATPase, C-terminal domain"/>
    <property type="match status" value="1"/>
</dbReference>
<dbReference type="Gene3D" id="2.10.70.100">
    <property type="match status" value="1"/>
</dbReference>
<dbReference type="SUPFAM" id="SSF55874">
    <property type="entry name" value="ATPase domain of HSP90 chaperone/DNA topoisomerase II/histidine kinase"/>
    <property type="match status" value="1"/>
</dbReference>
<feature type="coiled-coil region" evidence="14">
    <location>
        <begin position="244"/>
        <end position="278"/>
    </location>
</feature>
<evidence type="ECO:0000259" key="16">
    <source>
        <dbReference type="PROSITE" id="PS50110"/>
    </source>
</evidence>
<dbReference type="InterPro" id="IPR005467">
    <property type="entry name" value="His_kinase_dom"/>
</dbReference>
<evidence type="ECO:0000256" key="9">
    <source>
        <dbReference type="ARBA" id="ARBA00022989"/>
    </source>
</evidence>
<dbReference type="CDD" id="cd16922">
    <property type="entry name" value="HATPase_EvgS-ArcB-TorS-like"/>
    <property type="match status" value="1"/>
</dbReference>
<evidence type="ECO:0000259" key="18">
    <source>
        <dbReference type="PROSITE" id="PS50894"/>
    </source>
</evidence>
<dbReference type="Pfam" id="PF08447">
    <property type="entry name" value="PAS_3"/>
    <property type="match status" value="1"/>
</dbReference>
<keyword evidence="20" id="KW-1185">Reference proteome</keyword>
<dbReference type="PANTHER" id="PTHR45339:SF1">
    <property type="entry name" value="HYBRID SIGNAL TRANSDUCTION HISTIDINE KINASE J"/>
    <property type="match status" value="1"/>
</dbReference>
<dbReference type="SMART" id="SM00448">
    <property type="entry name" value="REC"/>
    <property type="match status" value="2"/>
</dbReference>
<evidence type="ECO:0000256" key="6">
    <source>
        <dbReference type="ARBA" id="ARBA00022692"/>
    </source>
</evidence>
<dbReference type="CDD" id="cd00082">
    <property type="entry name" value="HisKA"/>
    <property type="match status" value="1"/>
</dbReference>
<keyword evidence="14" id="KW-0175">Coiled coil</keyword>
<dbReference type="InterPro" id="IPR008207">
    <property type="entry name" value="Sig_transdc_His_kin_Hpt_dom"/>
</dbReference>
<feature type="domain" description="Response regulatory" evidence="16">
    <location>
        <begin position="516"/>
        <end position="636"/>
    </location>
</feature>
<organism evidence="19 20">
    <name type="scientific">Chitinophaga filiformis</name>
    <name type="common">Myxococcus filiformis</name>
    <name type="synonym">Flexibacter filiformis</name>
    <dbReference type="NCBI Taxonomy" id="104663"/>
    <lineage>
        <taxon>Bacteria</taxon>
        <taxon>Pseudomonadati</taxon>
        <taxon>Bacteroidota</taxon>
        <taxon>Chitinophagia</taxon>
        <taxon>Chitinophagales</taxon>
        <taxon>Chitinophagaceae</taxon>
        <taxon>Chitinophaga</taxon>
    </lineage>
</organism>
<comment type="catalytic activity">
    <reaction evidence="1">
        <text>ATP + protein L-histidine = ADP + protein N-phospho-L-histidine.</text>
        <dbReference type="EC" id="2.7.13.3"/>
    </reaction>
</comment>
<evidence type="ECO:0000259" key="15">
    <source>
        <dbReference type="PROSITE" id="PS50109"/>
    </source>
</evidence>
<dbReference type="PROSITE" id="PS50894">
    <property type="entry name" value="HPT"/>
    <property type="match status" value="1"/>
</dbReference>
<dbReference type="InterPro" id="IPR035965">
    <property type="entry name" value="PAS-like_dom_sf"/>
</dbReference>
<keyword evidence="7" id="KW-0547">Nucleotide-binding</keyword>
<dbReference type="SUPFAM" id="SSF47226">
    <property type="entry name" value="Histidine-containing phosphotransfer domain, HPT domain"/>
    <property type="match status" value="1"/>
</dbReference>
<evidence type="ECO:0000256" key="8">
    <source>
        <dbReference type="ARBA" id="ARBA00022840"/>
    </source>
</evidence>
<evidence type="ECO:0000259" key="17">
    <source>
        <dbReference type="PROSITE" id="PS50113"/>
    </source>
</evidence>
<dbReference type="InterPro" id="IPR000700">
    <property type="entry name" value="PAS-assoc_C"/>
</dbReference>
<evidence type="ECO:0000256" key="7">
    <source>
        <dbReference type="ARBA" id="ARBA00022741"/>
    </source>
</evidence>
<dbReference type="PANTHER" id="PTHR45339">
    <property type="entry name" value="HYBRID SIGNAL TRANSDUCTION HISTIDINE KINASE J"/>
    <property type="match status" value="1"/>
</dbReference>
<dbReference type="InterPro" id="IPR036097">
    <property type="entry name" value="HisK_dim/P_sf"/>
</dbReference>
<evidence type="ECO:0000313" key="20">
    <source>
        <dbReference type="Proteomes" id="UP000830198"/>
    </source>
</evidence>
<dbReference type="SUPFAM" id="SSF47384">
    <property type="entry name" value="Homodimeric domain of signal transducing histidine kinase"/>
    <property type="match status" value="1"/>
</dbReference>
<dbReference type="PROSITE" id="PS50113">
    <property type="entry name" value="PAC"/>
    <property type="match status" value="1"/>
</dbReference>
<evidence type="ECO:0000313" key="19">
    <source>
        <dbReference type="EMBL" id="UPK72649.1"/>
    </source>
</evidence>
<dbReference type="InterPro" id="IPR001789">
    <property type="entry name" value="Sig_transdc_resp-reg_receiver"/>
</dbReference>
<keyword evidence="4" id="KW-1003">Cell membrane</keyword>
<name>A0ABY4I977_CHIFI</name>
<comment type="subcellular location">
    <subcellularLocation>
        <location evidence="2">Cell membrane</location>
        <topology evidence="2">Multi-pass membrane protein</topology>
    </subcellularLocation>
</comment>
<dbReference type="Gene3D" id="3.40.50.2300">
    <property type="match status" value="2"/>
</dbReference>
<dbReference type="Pfam" id="PF01627">
    <property type="entry name" value="Hpt"/>
    <property type="match status" value="1"/>
</dbReference>
<evidence type="ECO:0000256" key="14">
    <source>
        <dbReference type="SAM" id="Coils"/>
    </source>
</evidence>
<dbReference type="SUPFAM" id="SSF52172">
    <property type="entry name" value="CheY-like"/>
    <property type="match status" value="2"/>
</dbReference>
<evidence type="ECO:0000256" key="11">
    <source>
        <dbReference type="ARBA" id="ARBA00023136"/>
    </source>
</evidence>
<dbReference type="SMART" id="SM00387">
    <property type="entry name" value="HATPase_c"/>
    <property type="match status" value="1"/>
</dbReference>
<keyword evidence="9" id="KW-1133">Transmembrane helix</keyword>
<dbReference type="PROSITE" id="PS50110">
    <property type="entry name" value="RESPONSE_REGULATORY"/>
    <property type="match status" value="2"/>
</dbReference>
<keyword evidence="6" id="KW-0812">Transmembrane</keyword>
<dbReference type="InterPro" id="IPR013655">
    <property type="entry name" value="PAS_fold_3"/>
</dbReference>
<dbReference type="InterPro" id="IPR003661">
    <property type="entry name" value="HisK_dim/P_dom"/>
</dbReference>
<feature type="domain" description="Response regulatory" evidence="16">
    <location>
        <begin position="659"/>
        <end position="777"/>
    </location>
</feature>
<dbReference type="Pfam" id="PF00512">
    <property type="entry name" value="HisKA"/>
    <property type="match status" value="1"/>
</dbReference>
<feature type="modified residue" description="4-aspartylphosphate" evidence="13">
    <location>
        <position position="710"/>
    </location>
</feature>
<dbReference type="PROSITE" id="PS50109">
    <property type="entry name" value="HIS_KIN"/>
    <property type="match status" value="1"/>
</dbReference>
<protein>
    <recommendedName>
        <fullName evidence="3">histidine kinase</fullName>
        <ecNumber evidence="3">2.7.13.3</ecNumber>
    </recommendedName>
</protein>
<sequence>MNAILQEKLNRQTELASLVCNVQVATISIIDDQQQSVVVASGIPITAKEAAFHITYDLVSSSGELLGTLSLMDKAPRHLDALQQKQMKIIVSDVTAEIIEHNRREALQNSERNFRAFFELEKDLKRTREILERTSQLSRIGGWEVDLVNKEMFWSDVTKEIHEVPPDFSPTLSAAVGFYKEGESRKKITAALKEIIETGRPWDLELQIVTATGKERWVRAVGNAEFENGKCKRLYGTFQDISVSKETEQELISQQASLAAAKQQAEQANIAKSEFLANMSHEIRTPLNGVIGFTELVLKTDLNETQHQYLSIVNQSANALLSIINDILDFSKIESGKLELDIDKYDLYEFSSQVSDIVSYQAQHKGLEMLLNVSPNLPRFAWFDEVRLKQILINLLGNAVKFTSNGEIELKVTPLEIKEDGKARIRFEVRDTGIGIKPEKQYKIFEAFRQEDASTTKKYGGTGLGLTISNKLLALMGTHLQIKSNINEGSTFYFDIELPTAEAPPDKWESLEKIRQVLIVDDNDNNRTILKEMLSLKNIACTEARSGFEALDTLTKGERFDVILMDYHMPYMDGLETVKKIRHHFGRLPGEQGVILLHSSADDERIIRVCDQLDIGLRMVKPIKINELYNSLSMLIRKEKRAKRHKHEKEEQWIGGRLNILIVEDNPVNMLLATTIVKRIAHDARIYEAQDGIEAVRICRGKIPDLILMDVQMPVMNGYEATKKIREMPGGQRVPIMALTAGNLKGEREKCIEAGMNDFIGKPLVQQKLLQLFRKWLTVVIEDSPVTLTTEQEAKETHFDMGTLEAYLVGEDRSVLKQLLKLTIEELKTSVAEVQAAAAAVDIRKINRIGHKIRGTSQIIGLAKLARIADQLDTLTVKREPEFGFLIESMQEESLLVIKLMEEQIMKI</sequence>
<dbReference type="CDD" id="cd17546">
    <property type="entry name" value="REC_hyHK_CKI1_RcsC-like"/>
    <property type="match status" value="2"/>
</dbReference>
<dbReference type="RefSeq" id="WP_247814829.1">
    <property type="nucleotide sequence ID" value="NZ_CP095855.1"/>
</dbReference>
<dbReference type="Gene3D" id="1.10.287.130">
    <property type="match status" value="1"/>
</dbReference>
<evidence type="ECO:0000256" key="5">
    <source>
        <dbReference type="ARBA" id="ARBA00022553"/>
    </source>
</evidence>
<dbReference type="InterPro" id="IPR011006">
    <property type="entry name" value="CheY-like_superfamily"/>
</dbReference>
<dbReference type="InterPro" id="IPR004358">
    <property type="entry name" value="Sig_transdc_His_kin-like_C"/>
</dbReference>
<feature type="domain" description="PAC" evidence="17">
    <location>
        <begin position="202"/>
        <end position="253"/>
    </location>
</feature>
<evidence type="ECO:0000256" key="12">
    <source>
        <dbReference type="PROSITE-ProRule" id="PRU00110"/>
    </source>
</evidence>
<dbReference type="EMBL" id="CP095855">
    <property type="protein sequence ID" value="UPK72649.1"/>
    <property type="molecule type" value="Genomic_DNA"/>
</dbReference>
<dbReference type="Proteomes" id="UP000830198">
    <property type="component" value="Chromosome"/>
</dbReference>
<accession>A0ABY4I977</accession>
<evidence type="ECO:0000256" key="2">
    <source>
        <dbReference type="ARBA" id="ARBA00004651"/>
    </source>
</evidence>
<evidence type="ECO:0000256" key="1">
    <source>
        <dbReference type="ARBA" id="ARBA00000085"/>
    </source>
</evidence>
<gene>
    <name evidence="19" type="ORF">MYF79_15250</name>
</gene>
<dbReference type="SUPFAM" id="SSF55785">
    <property type="entry name" value="PYP-like sensor domain (PAS domain)"/>
    <property type="match status" value="1"/>
</dbReference>
<dbReference type="EC" id="2.7.13.3" evidence="3"/>
<feature type="modified residue" description="4-aspartylphosphate" evidence="13">
    <location>
        <position position="566"/>
    </location>
</feature>
<feature type="domain" description="HPt" evidence="18">
    <location>
        <begin position="812"/>
        <end position="908"/>
    </location>
</feature>
<dbReference type="PRINTS" id="PR00344">
    <property type="entry name" value="BCTRLSENSOR"/>
</dbReference>
<dbReference type="Pfam" id="PF00072">
    <property type="entry name" value="Response_reg"/>
    <property type="match status" value="2"/>
</dbReference>
<keyword evidence="10" id="KW-0902">Two-component regulatory system</keyword>
<evidence type="ECO:0000256" key="4">
    <source>
        <dbReference type="ARBA" id="ARBA00022475"/>
    </source>
</evidence>
<dbReference type="Gene3D" id="1.20.120.160">
    <property type="entry name" value="HPT domain"/>
    <property type="match status" value="1"/>
</dbReference>